<dbReference type="InterPro" id="IPR000727">
    <property type="entry name" value="T_SNARE_dom"/>
</dbReference>
<accession>A0A5J4X4S1</accession>
<name>A0A5J4X4S1_9EUKA</name>
<keyword evidence="1" id="KW-0175">Coiled coil</keyword>
<evidence type="ECO:0000256" key="1">
    <source>
        <dbReference type="SAM" id="Coils"/>
    </source>
</evidence>
<protein>
    <recommendedName>
        <fullName evidence="2">t-SNARE coiled-coil homology domain-containing protein</fullName>
    </recommendedName>
</protein>
<dbReference type="EMBL" id="SNRW01000274">
    <property type="protein sequence ID" value="KAA6402190.1"/>
    <property type="molecule type" value="Genomic_DNA"/>
</dbReference>
<dbReference type="AlphaFoldDB" id="A0A5J4X4S1"/>
<gene>
    <name evidence="3" type="ORF">EZS28_002285</name>
</gene>
<proteinExistence type="predicted"/>
<dbReference type="SUPFAM" id="SSF58038">
    <property type="entry name" value="SNARE fusion complex"/>
    <property type="match status" value="1"/>
</dbReference>
<dbReference type="CDD" id="cd15841">
    <property type="entry name" value="SNARE_Qc"/>
    <property type="match status" value="1"/>
</dbReference>
<comment type="caution">
    <text evidence="3">The sequence shown here is derived from an EMBL/GenBank/DDBJ whole genome shotgun (WGS) entry which is preliminary data.</text>
</comment>
<dbReference type="Gene3D" id="1.20.5.110">
    <property type="match status" value="1"/>
</dbReference>
<feature type="coiled-coil region" evidence="1">
    <location>
        <begin position="77"/>
        <end position="138"/>
    </location>
</feature>
<dbReference type="PROSITE" id="PS50192">
    <property type="entry name" value="T_SNARE"/>
    <property type="match status" value="1"/>
</dbReference>
<sequence>MRQVQIIRQQDVQLDVLHEATGQLKQMSVVMGDEIDKQDKAIDGLGEDIDRNKNKIGILNKTIDKVRNTKHKGLWYAKEFESQLQTKQVRRAQEQQRILERFNEMNRAAVMGDLEKAEKMLSQKIERSEQEIDDFIEQRLSNYQQYKNKVINTNSRINKFMIEAETNLSKGIHEIIQQQDSSSPQQPNTFTLRKQIKPNNLTQNQRQLSLMLNQTNANQEKQESEFVEMTRSSMQQLMNSLEQSHQNTTMGDLDKWLGGRQINYEMDKEKLQNMEINASVGEDVAVTQTDVVDTLLEKMVNEKEATWDRWNQLTNAAEIIQVENITNKQKNEKLLQKLQKEKERADQINSKINAIKKGDQQNVTSESGGLLIQLLGEESDTDSDEVEINNAD</sequence>
<reference evidence="3 4" key="1">
    <citation type="submission" date="2019-03" db="EMBL/GenBank/DDBJ databases">
        <title>Single cell metagenomics reveals metabolic interactions within the superorganism composed of flagellate Streblomastix strix and complex community of Bacteroidetes bacteria on its surface.</title>
        <authorList>
            <person name="Treitli S.C."/>
            <person name="Kolisko M."/>
            <person name="Husnik F."/>
            <person name="Keeling P."/>
            <person name="Hampl V."/>
        </authorList>
    </citation>
    <scope>NUCLEOTIDE SEQUENCE [LARGE SCALE GENOMIC DNA]</scope>
    <source>
        <strain evidence="3">ST1C</strain>
    </source>
</reference>
<dbReference type="OrthoDB" id="19261at2759"/>
<evidence type="ECO:0000313" key="3">
    <source>
        <dbReference type="EMBL" id="KAA6402190.1"/>
    </source>
</evidence>
<organism evidence="3 4">
    <name type="scientific">Streblomastix strix</name>
    <dbReference type="NCBI Taxonomy" id="222440"/>
    <lineage>
        <taxon>Eukaryota</taxon>
        <taxon>Metamonada</taxon>
        <taxon>Preaxostyla</taxon>
        <taxon>Oxymonadida</taxon>
        <taxon>Streblomastigidae</taxon>
        <taxon>Streblomastix</taxon>
    </lineage>
</organism>
<feature type="coiled-coil region" evidence="1">
    <location>
        <begin position="328"/>
        <end position="358"/>
    </location>
</feature>
<evidence type="ECO:0000313" key="4">
    <source>
        <dbReference type="Proteomes" id="UP000324800"/>
    </source>
</evidence>
<dbReference type="Proteomes" id="UP000324800">
    <property type="component" value="Unassembled WGS sequence"/>
</dbReference>
<evidence type="ECO:0000259" key="2">
    <source>
        <dbReference type="PROSITE" id="PS50192"/>
    </source>
</evidence>
<feature type="domain" description="T-SNARE coiled-coil homology" evidence="2">
    <location>
        <begin position="4"/>
        <end position="66"/>
    </location>
</feature>